<protein>
    <submittedName>
        <fullName evidence="2">Putative conserved secreted protein</fullName>
    </submittedName>
</protein>
<dbReference type="InterPro" id="IPR012674">
    <property type="entry name" value="Calycin"/>
</dbReference>
<evidence type="ECO:0000313" key="2">
    <source>
        <dbReference type="EMBL" id="NOV53493.1"/>
    </source>
</evidence>
<dbReference type="EMBL" id="GIDH01001550">
    <property type="protein sequence ID" value="NOV53493.1"/>
    <property type="molecule type" value="Transcribed_RNA"/>
</dbReference>
<organism evidence="2">
    <name type="scientific">Amblyomma tuberculatum</name>
    <dbReference type="NCBI Taxonomy" id="48802"/>
    <lineage>
        <taxon>Eukaryota</taxon>
        <taxon>Metazoa</taxon>
        <taxon>Ecdysozoa</taxon>
        <taxon>Arthropoda</taxon>
        <taxon>Chelicerata</taxon>
        <taxon>Arachnida</taxon>
        <taxon>Acari</taxon>
        <taxon>Parasitiformes</taxon>
        <taxon>Ixodida</taxon>
        <taxon>Ixodoidea</taxon>
        <taxon>Ixodidae</taxon>
        <taxon>Amblyomminae</taxon>
        <taxon>Amblyomma</taxon>
    </lineage>
</organism>
<keyword evidence="1" id="KW-0732">Signal</keyword>
<name>A0A6M2E5C9_9ACAR</name>
<dbReference type="Gene3D" id="2.40.128.20">
    <property type="match status" value="1"/>
</dbReference>
<accession>A0A6M2E5C9</accession>
<sequence length="211" mass="23688">MLFGTLFVMFLGVFAAEGKNILLSDEYEKEATTLRYAMRVVQSKSNLHLLAYSNELKKVMTKCLRSQYLATIKDGANRTLDTNSKFNKTSNIIYTHSKSNVSITLSPDLPFHHIRVVDNTGKLPSEWGDFHDVLYADLSCIVLRATPSKPALGDMDKPSEKTVKPSKQGKVPCVVWGVQLPIRVSCINIFSKLCSKGTQVNMRKCGNRRRN</sequence>
<evidence type="ECO:0000256" key="1">
    <source>
        <dbReference type="SAM" id="SignalP"/>
    </source>
</evidence>
<feature type="signal peptide" evidence="1">
    <location>
        <begin position="1"/>
        <end position="18"/>
    </location>
</feature>
<dbReference type="AlphaFoldDB" id="A0A6M2E5C9"/>
<reference evidence="2" key="1">
    <citation type="submission" date="2019-12" db="EMBL/GenBank/DDBJ databases">
        <title>The sialotranscriptome of the gopher-tortoise tick, Amblyomma tuberculatum.</title>
        <authorList>
            <person name="Karim S."/>
            <person name="Andersen J."/>
            <person name="Kumar D."/>
            <person name="Adamson S."/>
            <person name="Ennen J."/>
            <person name="Qualis C.P."/>
            <person name="Ribeiro J.M.C."/>
        </authorList>
    </citation>
    <scope>NUCLEOTIDE SEQUENCE</scope>
    <source>
        <strain evidence="2">Removed</strain>
        <tissue evidence="2">Salivary glands</tissue>
    </source>
</reference>
<proteinExistence type="predicted"/>
<feature type="chain" id="PRO_5026678522" evidence="1">
    <location>
        <begin position="19"/>
        <end position="211"/>
    </location>
</feature>